<accession>T1GRV7</accession>
<name>T1GRV7_MEGSC</name>
<dbReference type="HOGENOM" id="CLU_2457357_0_0_1"/>
<feature type="region of interest" description="Disordered" evidence="1">
    <location>
        <begin position="1"/>
        <end position="57"/>
    </location>
</feature>
<dbReference type="STRING" id="36166.T1GRV7"/>
<reference evidence="3" key="1">
    <citation type="submission" date="2013-02" db="EMBL/GenBank/DDBJ databases">
        <authorList>
            <person name="Hughes D."/>
        </authorList>
    </citation>
    <scope>NUCLEOTIDE SEQUENCE</scope>
    <source>
        <strain>Durham</strain>
        <strain evidence="3">NC isolate 2 -- Noor lab</strain>
    </source>
</reference>
<dbReference type="EMBL" id="CAQQ02113617">
    <property type="status" value="NOT_ANNOTATED_CDS"/>
    <property type="molecule type" value="Genomic_DNA"/>
</dbReference>
<evidence type="ECO:0000256" key="1">
    <source>
        <dbReference type="SAM" id="MobiDB-lite"/>
    </source>
</evidence>
<protein>
    <submittedName>
        <fullName evidence="2">Uncharacterized protein</fullName>
    </submittedName>
</protein>
<evidence type="ECO:0000313" key="3">
    <source>
        <dbReference type="Proteomes" id="UP000015102"/>
    </source>
</evidence>
<evidence type="ECO:0000313" key="2">
    <source>
        <dbReference type="EnsemblMetazoa" id="MESCA006401-PA"/>
    </source>
</evidence>
<proteinExistence type="predicted"/>
<dbReference type="AlphaFoldDB" id="T1GRV7"/>
<dbReference type="EMBL" id="CAQQ02113616">
    <property type="status" value="NOT_ANNOTATED_CDS"/>
    <property type="molecule type" value="Genomic_DNA"/>
</dbReference>
<dbReference type="EnsemblMetazoa" id="MESCA006401-RA">
    <property type="protein sequence ID" value="MESCA006401-PA"/>
    <property type="gene ID" value="MESCA006401"/>
</dbReference>
<keyword evidence="3" id="KW-1185">Reference proteome</keyword>
<organism evidence="2 3">
    <name type="scientific">Megaselia scalaris</name>
    <name type="common">Humpbacked fly</name>
    <name type="synonym">Phora scalaris</name>
    <dbReference type="NCBI Taxonomy" id="36166"/>
    <lineage>
        <taxon>Eukaryota</taxon>
        <taxon>Metazoa</taxon>
        <taxon>Ecdysozoa</taxon>
        <taxon>Arthropoda</taxon>
        <taxon>Hexapoda</taxon>
        <taxon>Insecta</taxon>
        <taxon>Pterygota</taxon>
        <taxon>Neoptera</taxon>
        <taxon>Endopterygota</taxon>
        <taxon>Diptera</taxon>
        <taxon>Brachycera</taxon>
        <taxon>Muscomorpha</taxon>
        <taxon>Platypezoidea</taxon>
        <taxon>Phoridae</taxon>
        <taxon>Megaseliini</taxon>
        <taxon>Megaselia</taxon>
    </lineage>
</organism>
<sequence>MINDSFQFSSDDESECHPHDLEGGGSDLEYGYPEMNGLSHLNSGPHPFNQSQGNFDRQRLLGDRPRTGVYESIMENGLEAIEHQERYVN</sequence>
<dbReference type="Proteomes" id="UP000015102">
    <property type="component" value="Unassembled WGS sequence"/>
</dbReference>
<reference evidence="2" key="2">
    <citation type="submission" date="2015-06" db="UniProtKB">
        <authorList>
            <consortium name="EnsemblMetazoa"/>
        </authorList>
    </citation>
    <scope>IDENTIFICATION</scope>
</reference>